<dbReference type="EMBL" id="MH884508">
    <property type="protein sequence ID" value="AYP68253.1"/>
    <property type="molecule type" value="Genomic_DNA"/>
</dbReference>
<reference evidence="1 2" key="1">
    <citation type="submission" date="2018-09" db="EMBL/GenBank/DDBJ databases">
        <title>Comparative Genomic Analysis of Eight Novel Haloalkaliphilic Bacteriophages from Lake Elmenteita, Kenya.</title>
        <authorList>
            <person name="Akhwale J.K."/>
        </authorList>
    </citation>
    <scope>NUCLEOTIDE SEQUENCE [LARGE SCALE GENOMIC DNA]</scope>
</reference>
<accession>A0A3G3BVH5</accession>
<proteinExistence type="predicted"/>
<organism evidence="1 2">
    <name type="scientific">Bacillus phage vB_BcoS-136</name>
    <dbReference type="NCBI Taxonomy" id="2419619"/>
    <lineage>
        <taxon>Viruses</taxon>
        <taxon>Duplodnaviria</taxon>
        <taxon>Heunggongvirae</taxon>
        <taxon>Uroviricota</taxon>
        <taxon>Caudoviricetes</taxon>
        <taxon>Heleneionescovirinae</taxon>
        <taxon>Kenyattavirus</taxon>
        <taxon>Kenyattavirus kv136</taxon>
    </lineage>
</organism>
<protein>
    <submittedName>
        <fullName evidence="1">Uncharacterized protein</fullName>
    </submittedName>
</protein>
<evidence type="ECO:0000313" key="1">
    <source>
        <dbReference type="EMBL" id="AYP68253.1"/>
    </source>
</evidence>
<gene>
    <name evidence="1" type="ORF">vBBcoS136_00138</name>
</gene>
<sequence>MVNNKIRLESLSKNVVKTMEELSKNEGLARLLVNHEENPFEKSVGDNRRNLINPKSKICKIFPYPFDVEATVEQGAFIRVYYNDGEFDETEVISETHLYIDVIVSKDLWLINNGSDSLIRPYEIMSRITDMIGKRSANSNIRLNIEGWRHLAINTKFDAIRLYCNNFTVET</sequence>
<keyword evidence="2" id="KW-1185">Reference proteome</keyword>
<evidence type="ECO:0000313" key="2">
    <source>
        <dbReference type="Proteomes" id="UP000274199"/>
    </source>
</evidence>
<dbReference type="Proteomes" id="UP000274199">
    <property type="component" value="Segment"/>
</dbReference>
<name>A0A3G3BVH5_9CAUD</name>